<evidence type="ECO:0000256" key="7">
    <source>
        <dbReference type="ARBA" id="ARBA00031267"/>
    </source>
</evidence>
<dbReference type="InParanoid" id="B3M159"/>
<organism evidence="11 12">
    <name type="scientific">Drosophila ananassae</name>
    <name type="common">Fruit fly</name>
    <dbReference type="NCBI Taxonomy" id="7217"/>
    <lineage>
        <taxon>Eukaryota</taxon>
        <taxon>Metazoa</taxon>
        <taxon>Ecdysozoa</taxon>
        <taxon>Arthropoda</taxon>
        <taxon>Hexapoda</taxon>
        <taxon>Insecta</taxon>
        <taxon>Pterygota</taxon>
        <taxon>Neoptera</taxon>
        <taxon>Endopterygota</taxon>
        <taxon>Diptera</taxon>
        <taxon>Brachycera</taxon>
        <taxon>Muscomorpha</taxon>
        <taxon>Ephydroidea</taxon>
        <taxon>Drosophilidae</taxon>
        <taxon>Drosophila</taxon>
        <taxon>Sophophora</taxon>
    </lineage>
</organism>
<feature type="compositionally biased region" description="Basic and acidic residues" evidence="10">
    <location>
        <begin position="8"/>
        <end position="21"/>
    </location>
</feature>
<accession>B3M159</accession>
<dbReference type="STRING" id="7217.B3M159"/>
<dbReference type="EC" id="2.5.1.60" evidence="2 9"/>
<keyword evidence="6" id="KW-0677">Repeat</keyword>
<keyword evidence="4 9" id="KW-0637">Prenyltransferase</keyword>
<keyword evidence="5 9" id="KW-0808">Transferase</keyword>
<comment type="function">
    <text evidence="9">Catalyzes the transfer of a geranyl-geranyl moiety from geranyl-geranyl pyrophosphate to cysteines occuring in specific C-terminal amino acid sequences.</text>
</comment>
<dbReference type="eggNOG" id="KOG0529">
    <property type="taxonomic scope" value="Eukaryota"/>
</dbReference>
<comment type="catalytic activity">
    <reaction evidence="8 9">
        <text>geranylgeranyl diphosphate + L-cysteinyl-[protein] = S-geranylgeranyl-L-cysteinyl-[protein] + diphosphate</text>
        <dbReference type="Rhea" id="RHEA:21240"/>
        <dbReference type="Rhea" id="RHEA-COMP:10131"/>
        <dbReference type="Rhea" id="RHEA-COMP:11537"/>
        <dbReference type="ChEBI" id="CHEBI:29950"/>
        <dbReference type="ChEBI" id="CHEBI:33019"/>
        <dbReference type="ChEBI" id="CHEBI:57533"/>
        <dbReference type="ChEBI" id="CHEBI:86021"/>
        <dbReference type="EC" id="2.5.1.60"/>
    </reaction>
</comment>
<evidence type="ECO:0000256" key="2">
    <source>
        <dbReference type="ARBA" id="ARBA00012656"/>
    </source>
</evidence>
<dbReference type="GO" id="GO:0005968">
    <property type="term" value="C:Rab-protein geranylgeranyltransferase complex"/>
    <property type="evidence" value="ECO:0007669"/>
    <property type="project" value="EnsemblMetazoa"/>
</dbReference>
<evidence type="ECO:0000256" key="9">
    <source>
        <dbReference type="RuleBase" id="RU367120"/>
    </source>
</evidence>
<evidence type="ECO:0000256" key="6">
    <source>
        <dbReference type="ARBA" id="ARBA00022737"/>
    </source>
</evidence>
<protein>
    <recommendedName>
        <fullName evidence="3 9">Geranylgeranyl transferase type-2 subunit alpha</fullName>
        <ecNumber evidence="2 9">2.5.1.60</ecNumber>
    </recommendedName>
    <alternativeName>
        <fullName evidence="7 9">Geranylgeranyl transferase type II subunit alpha</fullName>
    </alternativeName>
</protein>
<evidence type="ECO:0000256" key="5">
    <source>
        <dbReference type="ARBA" id="ARBA00022679"/>
    </source>
</evidence>
<dbReference type="SUPFAM" id="SSF48439">
    <property type="entry name" value="Protein prenylyltransferase"/>
    <property type="match status" value="1"/>
</dbReference>
<sequence>MHGRVKVRTTEEERERKKKEQALKVRAYRAAMGRIQKKREAGELDSEMLTLTVQILQRNPDVSTLWNIRRECVLDKLAKLKAEAAEKEAETPKEEENTEGAAEKNDSQPEDKSQAVFTTELDLTEQCLMVNPKSYNAWHHRCWTLEQNPRADWQRELLLCNKYLKFDERNFHTWDYRRYVTEKAAVPAAQELDFCTEKIKVNFSNYSSWHHRSLLLPELYPNERRDRPMSEEKLQQELDMVLTAAFTDPNDSSAWFYQRWLLGSGAELDRVPKVAAFRLGAKGAVLALDKPNPELNKLPIELVSGDEKWQLQNWQSVDSGKTAWKLQQAFDCPKTKSLTLKLADQEVNLSPIPNSDGFYYFVPPHAVASCSKELLAELQTQLQSCLDLLEYEPDSKWTLLTSALLMRAIDVSANHDQSLTHLTKLEKVDALREGYYKDLAARWVLESELAKWPQAADFPTKFELAEEKSLASLPLGQYLIIADELKVSPKLREELGERLPKSFGDLEL</sequence>
<dbReference type="Pfam" id="PF01239">
    <property type="entry name" value="PPTA"/>
    <property type="match status" value="4"/>
</dbReference>
<proteinExistence type="inferred from homology"/>
<feature type="region of interest" description="Disordered" evidence="10">
    <location>
        <begin position="84"/>
        <end position="113"/>
    </location>
</feature>
<evidence type="ECO:0000256" key="4">
    <source>
        <dbReference type="ARBA" id="ARBA00022602"/>
    </source>
</evidence>
<dbReference type="Proteomes" id="UP000007801">
    <property type="component" value="Unassembled WGS sequence"/>
</dbReference>
<dbReference type="AlphaFoldDB" id="B3M159"/>
<dbReference type="CTD" id="5875"/>
<name>B3M159_DROAN</name>
<dbReference type="FunFam" id="1.25.40.120:FF:000035">
    <property type="entry name" value="Geranylgeranyl transferase type-2 subunit alpha"/>
    <property type="match status" value="1"/>
</dbReference>
<dbReference type="OrthoDB" id="1658at2759"/>
<keyword evidence="12" id="KW-1185">Reference proteome</keyword>
<dbReference type="KEGG" id="dan:6501689"/>
<gene>
    <name evidence="11" type="primary">Dana\GF18924</name>
    <name evidence="11" type="synonym">dana_GLEANR_20181</name>
    <name evidence="11" type="ORF">GF18924</name>
</gene>
<dbReference type="PANTHER" id="PTHR11129:SF2">
    <property type="entry name" value="GERANYLGERANYL TRANSFERASE TYPE-2 SUBUNIT ALPHA"/>
    <property type="match status" value="1"/>
</dbReference>
<dbReference type="HOGENOM" id="CLU_031996_3_2_1"/>
<evidence type="ECO:0000256" key="8">
    <source>
        <dbReference type="ARBA" id="ARBA00047658"/>
    </source>
</evidence>
<dbReference type="Gene3D" id="2.60.40.1130">
    <property type="entry name" value="Rab geranylgeranyltransferase alpha-subunit, insert domain"/>
    <property type="match status" value="1"/>
</dbReference>
<comment type="similarity">
    <text evidence="1 9">Belongs to the protein prenyltransferase subunit alpha family.</text>
</comment>
<dbReference type="PhylomeDB" id="B3M159"/>
<evidence type="ECO:0000313" key="11">
    <source>
        <dbReference type="EMBL" id="EDV44329.1"/>
    </source>
</evidence>
<dbReference type="Gene3D" id="1.25.40.120">
    <property type="entry name" value="Protein prenylyltransferase"/>
    <property type="match status" value="1"/>
</dbReference>
<evidence type="ECO:0000256" key="1">
    <source>
        <dbReference type="ARBA" id="ARBA00006734"/>
    </source>
</evidence>
<reference evidence="11 12" key="1">
    <citation type="journal article" date="2007" name="Nature">
        <title>Evolution of genes and genomes on the Drosophila phylogeny.</title>
        <authorList>
            <consortium name="Drosophila 12 Genomes Consortium"/>
            <person name="Clark A.G."/>
            <person name="Eisen M.B."/>
            <person name="Smith D.R."/>
            <person name="Bergman C.M."/>
            <person name="Oliver B."/>
            <person name="Markow T.A."/>
            <person name="Kaufman T.C."/>
            <person name="Kellis M."/>
            <person name="Gelbart W."/>
            <person name="Iyer V.N."/>
            <person name="Pollard D.A."/>
            <person name="Sackton T.B."/>
            <person name="Larracuente A.M."/>
            <person name="Singh N.D."/>
            <person name="Abad J.P."/>
            <person name="Abt D.N."/>
            <person name="Adryan B."/>
            <person name="Aguade M."/>
            <person name="Akashi H."/>
            <person name="Anderson W.W."/>
            <person name="Aquadro C.F."/>
            <person name="Ardell D.H."/>
            <person name="Arguello R."/>
            <person name="Artieri C.G."/>
            <person name="Barbash D.A."/>
            <person name="Barker D."/>
            <person name="Barsanti P."/>
            <person name="Batterham P."/>
            <person name="Batzoglou S."/>
            <person name="Begun D."/>
            <person name="Bhutkar A."/>
            <person name="Blanco E."/>
            <person name="Bosak S.A."/>
            <person name="Bradley R.K."/>
            <person name="Brand A.D."/>
            <person name="Brent M.R."/>
            <person name="Brooks A.N."/>
            <person name="Brown R.H."/>
            <person name="Butlin R.K."/>
            <person name="Caggese C."/>
            <person name="Calvi B.R."/>
            <person name="Bernardo de Carvalho A."/>
            <person name="Caspi A."/>
            <person name="Castrezana S."/>
            <person name="Celniker S.E."/>
            <person name="Chang J.L."/>
            <person name="Chapple C."/>
            <person name="Chatterji S."/>
            <person name="Chinwalla A."/>
            <person name="Civetta A."/>
            <person name="Clifton S.W."/>
            <person name="Comeron J.M."/>
            <person name="Costello J.C."/>
            <person name="Coyne J.A."/>
            <person name="Daub J."/>
            <person name="David R.G."/>
            <person name="Delcher A.L."/>
            <person name="Delehaunty K."/>
            <person name="Do C.B."/>
            <person name="Ebling H."/>
            <person name="Edwards K."/>
            <person name="Eickbush T."/>
            <person name="Evans J.D."/>
            <person name="Filipski A."/>
            <person name="Findeiss S."/>
            <person name="Freyhult E."/>
            <person name="Fulton L."/>
            <person name="Fulton R."/>
            <person name="Garcia A.C."/>
            <person name="Gardiner A."/>
            <person name="Garfield D.A."/>
            <person name="Garvin B.E."/>
            <person name="Gibson G."/>
            <person name="Gilbert D."/>
            <person name="Gnerre S."/>
            <person name="Godfrey J."/>
            <person name="Good R."/>
            <person name="Gotea V."/>
            <person name="Gravely B."/>
            <person name="Greenberg A.J."/>
            <person name="Griffiths-Jones S."/>
            <person name="Gross S."/>
            <person name="Guigo R."/>
            <person name="Gustafson E.A."/>
            <person name="Haerty W."/>
            <person name="Hahn M.W."/>
            <person name="Halligan D.L."/>
            <person name="Halpern A.L."/>
            <person name="Halter G.M."/>
            <person name="Han M.V."/>
            <person name="Heger A."/>
            <person name="Hillier L."/>
            <person name="Hinrichs A.S."/>
            <person name="Holmes I."/>
            <person name="Hoskins R.A."/>
            <person name="Hubisz M.J."/>
            <person name="Hultmark D."/>
            <person name="Huntley M.A."/>
            <person name="Jaffe D.B."/>
            <person name="Jagadeeshan S."/>
            <person name="Jeck W.R."/>
            <person name="Johnson J."/>
            <person name="Jones C.D."/>
            <person name="Jordan W.C."/>
            <person name="Karpen G.H."/>
            <person name="Kataoka E."/>
            <person name="Keightley P.D."/>
            <person name="Kheradpour P."/>
            <person name="Kirkness E.F."/>
            <person name="Koerich L.B."/>
            <person name="Kristiansen K."/>
            <person name="Kudrna D."/>
            <person name="Kulathinal R.J."/>
            <person name="Kumar S."/>
            <person name="Kwok R."/>
            <person name="Lander E."/>
            <person name="Langley C.H."/>
            <person name="Lapoint R."/>
            <person name="Lazzaro B.P."/>
            <person name="Lee S.J."/>
            <person name="Levesque L."/>
            <person name="Li R."/>
            <person name="Lin C.F."/>
            <person name="Lin M.F."/>
            <person name="Lindblad-Toh K."/>
            <person name="Llopart A."/>
            <person name="Long M."/>
            <person name="Low L."/>
            <person name="Lozovsky E."/>
            <person name="Lu J."/>
            <person name="Luo M."/>
            <person name="Machado C.A."/>
            <person name="Makalowski W."/>
            <person name="Marzo M."/>
            <person name="Matsuda M."/>
            <person name="Matzkin L."/>
            <person name="McAllister B."/>
            <person name="McBride C.S."/>
            <person name="McKernan B."/>
            <person name="McKernan K."/>
            <person name="Mendez-Lago M."/>
            <person name="Minx P."/>
            <person name="Mollenhauer M.U."/>
            <person name="Montooth K."/>
            <person name="Mount S.M."/>
            <person name="Mu X."/>
            <person name="Myers E."/>
            <person name="Negre B."/>
            <person name="Newfeld S."/>
            <person name="Nielsen R."/>
            <person name="Noor M.A."/>
            <person name="O'Grady P."/>
            <person name="Pachter L."/>
            <person name="Papaceit M."/>
            <person name="Parisi M.J."/>
            <person name="Parisi M."/>
            <person name="Parts L."/>
            <person name="Pedersen J.S."/>
            <person name="Pesole G."/>
            <person name="Phillippy A.M."/>
            <person name="Ponting C.P."/>
            <person name="Pop M."/>
            <person name="Porcelli D."/>
            <person name="Powell J.R."/>
            <person name="Prohaska S."/>
            <person name="Pruitt K."/>
            <person name="Puig M."/>
            <person name="Quesneville H."/>
            <person name="Ram K.R."/>
            <person name="Rand D."/>
            <person name="Rasmussen M.D."/>
            <person name="Reed L.K."/>
            <person name="Reenan R."/>
            <person name="Reily A."/>
            <person name="Remington K.A."/>
            <person name="Rieger T.T."/>
            <person name="Ritchie M.G."/>
            <person name="Robin C."/>
            <person name="Rogers Y.H."/>
            <person name="Rohde C."/>
            <person name="Rozas J."/>
            <person name="Rubenfield M.J."/>
            <person name="Ruiz A."/>
            <person name="Russo S."/>
            <person name="Salzberg S.L."/>
            <person name="Sanchez-Gracia A."/>
            <person name="Saranga D.J."/>
            <person name="Sato H."/>
            <person name="Schaeffer S.W."/>
            <person name="Schatz M.C."/>
            <person name="Schlenke T."/>
            <person name="Schwartz R."/>
            <person name="Segarra C."/>
            <person name="Singh R.S."/>
            <person name="Sirot L."/>
            <person name="Sirota M."/>
            <person name="Sisneros N.B."/>
            <person name="Smith C.D."/>
            <person name="Smith T.F."/>
            <person name="Spieth J."/>
            <person name="Stage D.E."/>
            <person name="Stark A."/>
            <person name="Stephan W."/>
            <person name="Strausberg R.L."/>
            <person name="Strempel S."/>
            <person name="Sturgill D."/>
            <person name="Sutton G."/>
            <person name="Sutton G.G."/>
            <person name="Tao W."/>
            <person name="Teichmann S."/>
            <person name="Tobari Y.N."/>
            <person name="Tomimura Y."/>
            <person name="Tsolas J.M."/>
            <person name="Valente V.L."/>
            <person name="Venter E."/>
            <person name="Venter J.C."/>
            <person name="Vicario S."/>
            <person name="Vieira F.G."/>
            <person name="Vilella A.J."/>
            <person name="Villasante A."/>
            <person name="Walenz B."/>
            <person name="Wang J."/>
            <person name="Wasserman M."/>
            <person name="Watts T."/>
            <person name="Wilson D."/>
            <person name="Wilson R.K."/>
            <person name="Wing R.A."/>
            <person name="Wolfner M.F."/>
            <person name="Wong A."/>
            <person name="Wong G.K."/>
            <person name="Wu C.I."/>
            <person name="Wu G."/>
            <person name="Yamamoto D."/>
            <person name="Yang H.P."/>
            <person name="Yang S.P."/>
            <person name="Yorke J.A."/>
            <person name="Yoshida K."/>
            <person name="Zdobnov E."/>
            <person name="Zhang P."/>
            <person name="Zhang Y."/>
            <person name="Zimin A.V."/>
            <person name="Baldwin J."/>
            <person name="Abdouelleil A."/>
            <person name="Abdulkadir J."/>
            <person name="Abebe A."/>
            <person name="Abera B."/>
            <person name="Abreu J."/>
            <person name="Acer S.C."/>
            <person name="Aftuck L."/>
            <person name="Alexander A."/>
            <person name="An P."/>
            <person name="Anderson E."/>
            <person name="Anderson S."/>
            <person name="Arachi H."/>
            <person name="Azer M."/>
            <person name="Bachantsang P."/>
            <person name="Barry A."/>
            <person name="Bayul T."/>
            <person name="Berlin A."/>
            <person name="Bessette D."/>
            <person name="Bloom T."/>
            <person name="Blye J."/>
            <person name="Boguslavskiy L."/>
            <person name="Bonnet C."/>
            <person name="Boukhgalter B."/>
            <person name="Bourzgui I."/>
            <person name="Brown A."/>
            <person name="Cahill P."/>
            <person name="Channer S."/>
            <person name="Cheshatsang Y."/>
            <person name="Chuda L."/>
            <person name="Citroen M."/>
            <person name="Collymore A."/>
            <person name="Cooke P."/>
            <person name="Costello M."/>
            <person name="D'Aco K."/>
            <person name="Daza R."/>
            <person name="De Haan G."/>
            <person name="DeGray S."/>
            <person name="DeMaso C."/>
            <person name="Dhargay N."/>
            <person name="Dooley K."/>
            <person name="Dooley E."/>
            <person name="Doricent M."/>
            <person name="Dorje P."/>
            <person name="Dorjee K."/>
            <person name="Dupes A."/>
            <person name="Elong R."/>
            <person name="Falk J."/>
            <person name="Farina A."/>
            <person name="Faro S."/>
            <person name="Ferguson D."/>
            <person name="Fisher S."/>
            <person name="Foley C.D."/>
            <person name="Franke A."/>
            <person name="Friedrich D."/>
            <person name="Gadbois L."/>
            <person name="Gearin G."/>
            <person name="Gearin C.R."/>
            <person name="Giannoukos G."/>
            <person name="Goode T."/>
            <person name="Graham J."/>
            <person name="Grandbois E."/>
            <person name="Grewal S."/>
            <person name="Gyaltsen K."/>
            <person name="Hafez N."/>
            <person name="Hagos B."/>
            <person name="Hall J."/>
            <person name="Henson C."/>
            <person name="Hollinger A."/>
            <person name="Honan T."/>
            <person name="Huard M.D."/>
            <person name="Hughes L."/>
            <person name="Hurhula B."/>
            <person name="Husby M.E."/>
            <person name="Kamat A."/>
            <person name="Kanga B."/>
            <person name="Kashin S."/>
            <person name="Khazanovich D."/>
            <person name="Kisner P."/>
            <person name="Lance K."/>
            <person name="Lara M."/>
            <person name="Lee W."/>
            <person name="Lennon N."/>
            <person name="Letendre F."/>
            <person name="LeVine R."/>
            <person name="Lipovsky A."/>
            <person name="Liu X."/>
            <person name="Liu J."/>
            <person name="Liu S."/>
            <person name="Lokyitsang T."/>
            <person name="Lokyitsang Y."/>
            <person name="Lubonja R."/>
            <person name="Lui A."/>
            <person name="MacDonald P."/>
            <person name="Magnisalis V."/>
            <person name="Maru K."/>
            <person name="Matthews C."/>
            <person name="McCusker W."/>
            <person name="McDonough S."/>
            <person name="Mehta T."/>
            <person name="Meldrim J."/>
            <person name="Meneus L."/>
            <person name="Mihai O."/>
            <person name="Mihalev A."/>
            <person name="Mihova T."/>
            <person name="Mittelman R."/>
            <person name="Mlenga V."/>
            <person name="Montmayeur A."/>
            <person name="Mulrain L."/>
            <person name="Navidi A."/>
            <person name="Naylor J."/>
            <person name="Negash T."/>
            <person name="Nguyen T."/>
            <person name="Nguyen N."/>
            <person name="Nicol R."/>
            <person name="Norbu C."/>
            <person name="Norbu N."/>
            <person name="Novod N."/>
            <person name="O'Neill B."/>
            <person name="Osman S."/>
            <person name="Markiewicz E."/>
            <person name="Oyono O.L."/>
            <person name="Patti C."/>
            <person name="Phunkhang P."/>
            <person name="Pierre F."/>
            <person name="Priest M."/>
            <person name="Raghuraman S."/>
            <person name="Rege F."/>
            <person name="Reyes R."/>
            <person name="Rise C."/>
            <person name="Rogov P."/>
            <person name="Ross K."/>
            <person name="Ryan E."/>
            <person name="Settipalli S."/>
            <person name="Shea T."/>
            <person name="Sherpa N."/>
            <person name="Shi L."/>
            <person name="Shih D."/>
            <person name="Sparrow T."/>
            <person name="Spaulding J."/>
            <person name="Stalker J."/>
            <person name="Stange-Thomann N."/>
            <person name="Stavropoulos S."/>
            <person name="Stone C."/>
            <person name="Strader C."/>
            <person name="Tesfaye S."/>
            <person name="Thomson T."/>
            <person name="Thoulutsang Y."/>
            <person name="Thoulutsang D."/>
            <person name="Topham K."/>
            <person name="Topping I."/>
            <person name="Tsamla T."/>
            <person name="Vassiliev H."/>
            <person name="Vo A."/>
            <person name="Wangchuk T."/>
            <person name="Wangdi T."/>
            <person name="Weiand M."/>
            <person name="Wilkinson J."/>
            <person name="Wilson A."/>
            <person name="Yadav S."/>
            <person name="Young G."/>
            <person name="Yu Q."/>
            <person name="Zembek L."/>
            <person name="Zhong D."/>
            <person name="Zimmer A."/>
            <person name="Zwirko Z."/>
            <person name="Jaffe D.B."/>
            <person name="Alvarez P."/>
            <person name="Brockman W."/>
            <person name="Butler J."/>
            <person name="Chin C."/>
            <person name="Gnerre S."/>
            <person name="Grabherr M."/>
            <person name="Kleber M."/>
            <person name="Mauceli E."/>
            <person name="MacCallum I."/>
        </authorList>
    </citation>
    <scope>NUCLEOTIDE SEQUENCE [LARGE SCALE GENOMIC DNA]</scope>
    <source>
        <strain evidence="12">Tucson 14024-0371.13</strain>
    </source>
</reference>
<dbReference type="FunCoup" id="B3M159">
    <property type="interactions" value="806"/>
</dbReference>
<dbReference type="OMA" id="YNAWHHR"/>
<dbReference type="GeneID" id="6501689"/>
<dbReference type="GO" id="GO:0004663">
    <property type="term" value="F:Rab geranylgeranyltransferase activity"/>
    <property type="evidence" value="ECO:0007669"/>
    <property type="project" value="UniProtKB-UniRule"/>
</dbReference>
<dbReference type="EMBL" id="CH902617">
    <property type="protein sequence ID" value="EDV44329.1"/>
    <property type="molecule type" value="Genomic_DNA"/>
</dbReference>
<evidence type="ECO:0000313" key="12">
    <source>
        <dbReference type="Proteomes" id="UP000007801"/>
    </source>
</evidence>
<dbReference type="InterPro" id="IPR002088">
    <property type="entry name" value="Prenyl_trans_a"/>
</dbReference>
<dbReference type="PANTHER" id="PTHR11129">
    <property type="entry name" value="PROTEIN FARNESYLTRANSFERASE ALPHA SUBUNIT/RAB GERANYLGERANYL TRANSFERASE ALPHA SUBUNIT"/>
    <property type="match status" value="1"/>
</dbReference>
<evidence type="ECO:0000256" key="3">
    <source>
        <dbReference type="ARBA" id="ARBA00014772"/>
    </source>
</evidence>
<evidence type="ECO:0000256" key="10">
    <source>
        <dbReference type="SAM" id="MobiDB-lite"/>
    </source>
</evidence>
<dbReference type="GO" id="GO:0097354">
    <property type="term" value="P:prenylation"/>
    <property type="evidence" value="ECO:0007669"/>
    <property type="project" value="UniProtKB-UniRule"/>
</dbReference>
<dbReference type="PROSITE" id="PS51147">
    <property type="entry name" value="PFTA"/>
    <property type="match status" value="3"/>
</dbReference>
<feature type="region of interest" description="Disordered" evidence="10">
    <location>
        <begin position="1"/>
        <end position="21"/>
    </location>
</feature>